<keyword evidence="2" id="KW-1185">Reference proteome</keyword>
<evidence type="ECO:0000313" key="2">
    <source>
        <dbReference type="Proteomes" id="UP001159427"/>
    </source>
</evidence>
<sequence>MGCNQSKVKFQQVFKRKRATKRTTTWYVEFETEAQCSYEFSSPINQTTPQKTAPKFTTHYENNTSPLTFMMRKDSEWVELYDQEELITCLKTCLNYEGVLENGTHVFMLTPRQLLEMKTNENQCIYELPWKGCMALEYFISYIQKAIETKVENDPFVIVFEDNDNEPGCSKMCTNLIKKTCQRLQMRFKGGLEKVYVYRPSGLLARELSVRKLFNLPFVSYEIENKLVIANDEFSMAQLTKTSGLRSGLQVMHQEAVFVQNDEIQSPYMVVCGIYSLYF</sequence>
<name>A0ABN8MCM2_9CNID</name>
<accession>A0ABN8MCM2</accession>
<reference evidence="1 2" key="1">
    <citation type="submission" date="2022-05" db="EMBL/GenBank/DDBJ databases">
        <authorList>
            <consortium name="Genoscope - CEA"/>
            <person name="William W."/>
        </authorList>
    </citation>
    <scope>NUCLEOTIDE SEQUENCE [LARGE SCALE GENOMIC DNA]</scope>
</reference>
<organism evidence="1 2">
    <name type="scientific">Porites evermanni</name>
    <dbReference type="NCBI Taxonomy" id="104178"/>
    <lineage>
        <taxon>Eukaryota</taxon>
        <taxon>Metazoa</taxon>
        <taxon>Cnidaria</taxon>
        <taxon>Anthozoa</taxon>
        <taxon>Hexacorallia</taxon>
        <taxon>Scleractinia</taxon>
        <taxon>Fungiina</taxon>
        <taxon>Poritidae</taxon>
        <taxon>Porites</taxon>
    </lineage>
</organism>
<dbReference type="EMBL" id="CALNXI010000450">
    <property type="protein sequence ID" value="CAH3027404.1"/>
    <property type="molecule type" value="Genomic_DNA"/>
</dbReference>
<comment type="caution">
    <text evidence="1">The sequence shown here is derived from an EMBL/GenBank/DDBJ whole genome shotgun (WGS) entry which is preliminary data.</text>
</comment>
<dbReference type="Proteomes" id="UP001159427">
    <property type="component" value="Unassembled WGS sequence"/>
</dbReference>
<gene>
    <name evidence="1" type="ORF">PEVE_00031490</name>
</gene>
<proteinExistence type="predicted"/>
<protein>
    <submittedName>
        <fullName evidence="1">Uncharacterized protein</fullName>
    </submittedName>
</protein>
<evidence type="ECO:0000313" key="1">
    <source>
        <dbReference type="EMBL" id="CAH3027404.1"/>
    </source>
</evidence>